<comment type="catalytic activity">
    <reaction evidence="1 9 11">
        <text>1-(5-phospho-beta-D-ribosyl)-5-[(5-phospho-beta-D-ribosylamino)methylideneamino]imidazole-4-carboxamide = 5-[(5-phospho-1-deoxy-D-ribulos-1-ylimino)methylamino]-1-(5-phospho-beta-D-ribosyl)imidazole-4-carboxamide</text>
        <dbReference type="Rhea" id="RHEA:15469"/>
        <dbReference type="ChEBI" id="CHEBI:58435"/>
        <dbReference type="ChEBI" id="CHEBI:58525"/>
        <dbReference type="EC" id="5.3.1.16"/>
    </reaction>
</comment>
<proteinExistence type="inferred from homology"/>
<evidence type="ECO:0000256" key="3">
    <source>
        <dbReference type="ARBA" id="ARBA00005133"/>
    </source>
</evidence>
<keyword evidence="6 9" id="KW-0028">Amino-acid biosynthesis</keyword>
<dbReference type="Pfam" id="PF00977">
    <property type="entry name" value="His_biosynth"/>
    <property type="match status" value="1"/>
</dbReference>
<sequence>MIEMIPATDLIGGRCVRLTQGDYTSRKTYYRDPLEAALRFEEAGARRLHMVDLDGAKAAEPQNLAVLERIAAKTSLEVQYGGGIKSRAALRSVFDAGARRAVCGSVAVREPELFARWIAEFGPERLILGADVRDGVVAIQGWTERSERTAPELIETFLPAGLRQVVCTDISRDGMLCGPAVALYADLQRRFPQVEITVSGGVSSPDDIARLEREGLRSVIVGKALYEGRITLEKPGPCSPNA</sequence>
<dbReference type="GeneID" id="98671995"/>
<evidence type="ECO:0000256" key="10">
    <source>
        <dbReference type="RuleBase" id="RU003657"/>
    </source>
</evidence>
<dbReference type="NCBIfam" id="TIGR00007">
    <property type="entry name" value="1-(5-phosphoribosyl)-5-[(5-phosphoribosylamino)methylideneamino]imidazole-4-carboxamide isomerase"/>
    <property type="match status" value="1"/>
</dbReference>
<dbReference type="CDD" id="cd04732">
    <property type="entry name" value="HisA"/>
    <property type="match status" value="1"/>
</dbReference>
<dbReference type="InterPro" id="IPR011060">
    <property type="entry name" value="RibuloseP-bd_barrel"/>
</dbReference>
<dbReference type="GO" id="GO:0003949">
    <property type="term" value="F:1-(5-phosphoribosyl)-5-[(5-phosphoribosylamino)methylideneamino]imidazole-4-carboxamide isomerase activity"/>
    <property type="evidence" value="ECO:0007669"/>
    <property type="project" value="UniProtKB-UniRule"/>
</dbReference>
<feature type="active site" description="Proton acceptor" evidence="9">
    <location>
        <position position="9"/>
    </location>
</feature>
<protein>
    <recommendedName>
        <fullName evidence="9 11">1-(5-phosphoribosyl)-5-[(5-phosphoribosylamino)methylideneamino] imidazole-4-carboxamide isomerase</fullName>
        <ecNumber evidence="9 11">5.3.1.16</ecNumber>
    </recommendedName>
    <alternativeName>
        <fullName evidence="9">Phosphoribosylformimino-5-aminoimidazole carboxamide ribotide isomerase</fullName>
    </alternativeName>
</protein>
<comment type="pathway">
    <text evidence="3 9 11">Amino-acid biosynthesis; L-histidine biosynthesis; L-histidine from 5-phospho-alpha-D-ribose 1-diphosphate: step 4/9.</text>
</comment>
<dbReference type="Gene3D" id="3.20.20.70">
    <property type="entry name" value="Aldolase class I"/>
    <property type="match status" value="1"/>
</dbReference>
<dbReference type="OrthoDB" id="9807749at2"/>
<dbReference type="EC" id="5.3.1.16" evidence="9 11"/>
<keyword evidence="8 9" id="KW-0413">Isomerase</keyword>
<accession>A0A4Y1WWC1</accession>
<dbReference type="SUPFAM" id="SSF51366">
    <property type="entry name" value="Ribulose-phoshate binding barrel"/>
    <property type="match status" value="1"/>
</dbReference>
<dbReference type="HAMAP" id="MF_01014">
    <property type="entry name" value="HisA"/>
    <property type="match status" value="1"/>
</dbReference>
<reference evidence="13" key="1">
    <citation type="submission" date="2019-06" db="EMBL/GenBank/DDBJ databases">
        <title>Alistipes onderdonkii subsp. vulgaris subsp. nov., Alistipes dispar sp. nov. and Alistipes communis sp. nov., isolated from human faeces, and creation of Alistipes onderdonkii subsp. onderdonkii subsp. nov.</title>
        <authorList>
            <person name="Sakamoto M."/>
            <person name="Ikeyama N."/>
            <person name="Ogata Y."/>
            <person name="Suda W."/>
            <person name="Iino T."/>
            <person name="Hattori M."/>
            <person name="Ohkuma M."/>
        </authorList>
    </citation>
    <scope>NUCLEOTIDE SEQUENCE [LARGE SCALE GENOMIC DNA]</scope>
    <source>
        <strain evidence="13">5CPEGH6</strain>
    </source>
</reference>
<dbReference type="FunFam" id="3.20.20.70:FF:000009">
    <property type="entry name" value="1-(5-phosphoribosyl)-5-[(5-phosphoribosylamino)methylideneamino] imidazole-4-carboxamide isomerase"/>
    <property type="match status" value="1"/>
</dbReference>
<dbReference type="EMBL" id="AP019736">
    <property type="protein sequence ID" value="BBL05383.1"/>
    <property type="molecule type" value="Genomic_DNA"/>
</dbReference>
<comment type="subcellular location">
    <subcellularLocation>
        <location evidence="2 9 11">Cytoplasm</location>
    </subcellularLocation>
</comment>
<evidence type="ECO:0000256" key="9">
    <source>
        <dbReference type="HAMAP-Rule" id="MF_01014"/>
    </source>
</evidence>
<evidence type="ECO:0000256" key="2">
    <source>
        <dbReference type="ARBA" id="ARBA00004496"/>
    </source>
</evidence>
<dbReference type="UniPathway" id="UPA00031">
    <property type="reaction ID" value="UER00009"/>
</dbReference>
<dbReference type="InterPro" id="IPR023016">
    <property type="entry name" value="HisA/PriA"/>
</dbReference>
<evidence type="ECO:0000313" key="12">
    <source>
        <dbReference type="EMBL" id="BBL05383.1"/>
    </source>
</evidence>
<evidence type="ECO:0000256" key="1">
    <source>
        <dbReference type="ARBA" id="ARBA00000901"/>
    </source>
</evidence>
<dbReference type="AlphaFoldDB" id="A0A4Y1WWC1"/>
<evidence type="ECO:0000256" key="11">
    <source>
        <dbReference type="RuleBase" id="RU003658"/>
    </source>
</evidence>
<feature type="active site" description="Proton donor" evidence="9">
    <location>
        <position position="131"/>
    </location>
</feature>
<evidence type="ECO:0000256" key="5">
    <source>
        <dbReference type="ARBA" id="ARBA00022490"/>
    </source>
</evidence>
<gene>
    <name evidence="9 12" type="primary">hisA</name>
    <name evidence="12" type="ORF">A5CPEGH6_00210</name>
</gene>
<keyword evidence="5 9" id="KW-0963">Cytoplasm</keyword>
<dbReference type="PANTHER" id="PTHR43090">
    <property type="entry name" value="1-(5-PHOSPHORIBOSYL)-5-[(5-PHOSPHORIBOSYLAMINO)METHYLIDENEAMINO] IMIDAZOLE-4-CARBOXAMIDE ISOMERASE"/>
    <property type="match status" value="1"/>
</dbReference>
<dbReference type="InterPro" id="IPR006062">
    <property type="entry name" value="His_biosynth"/>
</dbReference>
<evidence type="ECO:0000256" key="6">
    <source>
        <dbReference type="ARBA" id="ARBA00022605"/>
    </source>
</evidence>
<dbReference type="GO" id="GO:0000105">
    <property type="term" value="P:L-histidine biosynthetic process"/>
    <property type="evidence" value="ECO:0007669"/>
    <property type="project" value="UniProtKB-UniRule"/>
</dbReference>
<evidence type="ECO:0000256" key="4">
    <source>
        <dbReference type="ARBA" id="ARBA00009667"/>
    </source>
</evidence>
<dbReference type="KEGG" id="ada:A5CPEGH6_00210"/>
<evidence type="ECO:0000256" key="8">
    <source>
        <dbReference type="ARBA" id="ARBA00023235"/>
    </source>
</evidence>
<keyword evidence="13" id="KW-1185">Reference proteome</keyword>
<dbReference type="Proteomes" id="UP000319374">
    <property type="component" value="Chromosome"/>
</dbReference>
<evidence type="ECO:0000256" key="7">
    <source>
        <dbReference type="ARBA" id="ARBA00023102"/>
    </source>
</evidence>
<dbReference type="InterPro" id="IPR013785">
    <property type="entry name" value="Aldolase_TIM"/>
</dbReference>
<name>A0A4Y1WWC1_9BACT</name>
<dbReference type="InterPro" id="IPR044524">
    <property type="entry name" value="Isoase_HisA-like"/>
</dbReference>
<keyword evidence="7 9" id="KW-0368">Histidine biosynthesis</keyword>
<comment type="similarity">
    <text evidence="4 9 10">Belongs to the HisA/HisF family.</text>
</comment>
<dbReference type="RefSeq" id="WP_141427392.1">
    <property type="nucleotide sequence ID" value="NZ_AP019736.1"/>
</dbReference>
<organism evidence="12 13">
    <name type="scientific">Alistipes dispar</name>
    <dbReference type="NCBI Taxonomy" id="2585119"/>
    <lineage>
        <taxon>Bacteria</taxon>
        <taxon>Pseudomonadati</taxon>
        <taxon>Bacteroidota</taxon>
        <taxon>Bacteroidia</taxon>
        <taxon>Bacteroidales</taxon>
        <taxon>Rikenellaceae</taxon>
        <taxon>Alistipes</taxon>
    </lineage>
</organism>
<dbReference type="GO" id="GO:0000162">
    <property type="term" value="P:L-tryptophan biosynthetic process"/>
    <property type="evidence" value="ECO:0007669"/>
    <property type="project" value="TreeGrafter"/>
</dbReference>
<evidence type="ECO:0000313" key="13">
    <source>
        <dbReference type="Proteomes" id="UP000319374"/>
    </source>
</evidence>
<dbReference type="GO" id="GO:0005737">
    <property type="term" value="C:cytoplasm"/>
    <property type="evidence" value="ECO:0007669"/>
    <property type="project" value="UniProtKB-SubCell"/>
</dbReference>
<dbReference type="InterPro" id="IPR006063">
    <property type="entry name" value="HisA_bact_arch"/>
</dbReference>
<dbReference type="PANTHER" id="PTHR43090:SF2">
    <property type="entry name" value="1-(5-PHOSPHORIBOSYL)-5-[(5-PHOSPHORIBOSYLAMINO)METHYLIDENEAMINO] IMIDAZOLE-4-CARBOXAMIDE ISOMERASE"/>
    <property type="match status" value="1"/>
</dbReference>